<dbReference type="Pfam" id="PF13505">
    <property type="entry name" value="OMP_b-brl"/>
    <property type="match status" value="1"/>
</dbReference>
<sequence length="168" mass="17646">MTWRVMASGLGIALMFGVPVGAGDWSGFFLGASMARTSASSADRGPVSAPGLHLGYDHDFGRIVLGGEVEVDRSGRLTPDLQEDQTSRVKLRAGYDLGETLGYVTIGTARNESATDSDNGAVYGVGVSYSLNGALRLSGEYLHQDANDGAALQAPARDILSIRASFQF</sequence>
<dbReference type="Proteomes" id="UP000183859">
    <property type="component" value="Chromosome"/>
</dbReference>
<evidence type="ECO:0000313" key="4">
    <source>
        <dbReference type="Proteomes" id="UP000183859"/>
    </source>
</evidence>
<dbReference type="Gene3D" id="2.40.160.20">
    <property type="match status" value="1"/>
</dbReference>
<dbReference type="AlphaFoldDB" id="A0A1L3I4L5"/>
<reference evidence="4" key="1">
    <citation type="submission" date="2016-07" db="EMBL/GenBank/DDBJ databases">
        <title>Phaeobacter portensis sp. nov., a tropodithietic acid producing bacterium isolated from a German harbor.</title>
        <authorList>
            <person name="Freese H.M."/>
            <person name="Bunk B."/>
            <person name="Breider S."/>
            <person name="Brinkhoff T."/>
        </authorList>
    </citation>
    <scope>NUCLEOTIDE SEQUENCE [LARGE SCALE GENOMIC DNA]</scope>
    <source>
        <strain evidence="4">P97</strain>
    </source>
</reference>
<gene>
    <name evidence="3" type="ORF">PhaeoP97_01657</name>
</gene>
<keyword evidence="4" id="KW-1185">Reference proteome</keyword>
<accession>A0A1L3I4L5</accession>
<organism evidence="3 4">
    <name type="scientific">Phaeobacter porticola</name>
    <dbReference type="NCBI Taxonomy" id="1844006"/>
    <lineage>
        <taxon>Bacteria</taxon>
        <taxon>Pseudomonadati</taxon>
        <taxon>Pseudomonadota</taxon>
        <taxon>Alphaproteobacteria</taxon>
        <taxon>Rhodobacterales</taxon>
        <taxon>Roseobacteraceae</taxon>
        <taxon>Phaeobacter</taxon>
    </lineage>
</organism>
<dbReference type="KEGG" id="php:PhaeoP97_01657"/>
<evidence type="ECO:0000259" key="2">
    <source>
        <dbReference type="Pfam" id="PF13505"/>
    </source>
</evidence>
<protein>
    <submittedName>
        <fullName evidence="3">Outer membrane protein (Porin)</fullName>
    </submittedName>
</protein>
<evidence type="ECO:0000256" key="1">
    <source>
        <dbReference type="ARBA" id="ARBA00022729"/>
    </source>
</evidence>
<name>A0A1L3I4L5_9RHOB</name>
<keyword evidence="1" id="KW-0732">Signal</keyword>
<dbReference type="STRING" id="1844006.PhaeoP97_01657"/>
<dbReference type="InterPro" id="IPR011250">
    <property type="entry name" value="OMP/PagP_B-barrel"/>
</dbReference>
<evidence type="ECO:0000313" key="3">
    <source>
        <dbReference type="EMBL" id="APG47074.1"/>
    </source>
</evidence>
<proteinExistence type="predicted"/>
<dbReference type="SUPFAM" id="SSF56925">
    <property type="entry name" value="OMPA-like"/>
    <property type="match status" value="1"/>
</dbReference>
<dbReference type="EMBL" id="CP016364">
    <property type="protein sequence ID" value="APG47074.1"/>
    <property type="molecule type" value="Genomic_DNA"/>
</dbReference>
<dbReference type="InterPro" id="IPR027385">
    <property type="entry name" value="Beta-barrel_OMP"/>
</dbReference>
<feature type="domain" description="Outer membrane protein beta-barrel" evidence="2">
    <location>
        <begin position="12"/>
        <end position="148"/>
    </location>
</feature>